<protein>
    <recommendedName>
        <fullName evidence="4">Membrane-bound hydrophilic protein</fullName>
    </recommendedName>
</protein>
<feature type="region of interest" description="Disordered" evidence="1">
    <location>
        <begin position="65"/>
        <end position="316"/>
    </location>
</feature>
<feature type="compositionally biased region" description="Polar residues" evidence="1">
    <location>
        <begin position="112"/>
        <end position="123"/>
    </location>
</feature>
<dbReference type="EMBL" id="JBHSNY010000005">
    <property type="protein sequence ID" value="MFC5635022.1"/>
    <property type="molecule type" value="Genomic_DNA"/>
</dbReference>
<evidence type="ECO:0000256" key="1">
    <source>
        <dbReference type="SAM" id="MobiDB-lite"/>
    </source>
</evidence>
<feature type="compositionally biased region" description="Basic and acidic residues" evidence="1">
    <location>
        <begin position="144"/>
        <end position="155"/>
    </location>
</feature>
<feature type="compositionally biased region" description="Low complexity" evidence="1">
    <location>
        <begin position="280"/>
        <end position="294"/>
    </location>
</feature>
<dbReference type="RefSeq" id="WP_381021353.1">
    <property type="nucleotide sequence ID" value="NZ_JBHSNY010000005.1"/>
</dbReference>
<proteinExistence type="predicted"/>
<feature type="region of interest" description="Disordered" evidence="1">
    <location>
        <begin position="1"/>
        <end position="28"/>
    </location>
</feature>
<organism evidence="2 3">
    <name type="scientific">Streptomyces bullii</name>
    <dbReference type="NCBI Taxonomy" id="349910"/>
    <lineage>
        <taxon>Bacteria</taxon>
        <taxon>Bacillati</taxon>
        <taxon>Actinomycetota</taxon>
        <taxon>Actinomycetes</taxon>
        <taxon>Kitasatosporales</taxon>
        <taxon>Streptomycetaceae</taxon>
        <taxon>Streptomyces</taxon>
    </lineage>
</organism>
<feature type="compositionally biased region" description="Low complexity" evidence="1">
    <location>
        <begin position="96"/>
        <end position="106"/>
    </location>
</feature>
<dbReference type="Proteomes" id="UP001596154">
    <property type="component" value="Unassembled WGS sequence"/>
</dbReference>
<keyword evidence="3" id="KW-1185">Reference proteome</keyword>
<evidence type="ECO:0000313" key="2">
    <source>
        <dbReference type="EMBL" id="MFC5635022.1"/>
    </source>
</evidence>
<gene>
    <name evidence="2" type="ORF">ACFPZJ_14755</name>
</gene>
<feature type="compositionally biased region" description="Low complexity" evidence="1">
    <location>
        <begin position="205"/>
        <end position="233"/>
    </location>
</feature>
<feature type="compositionally biased region" description="Low complexity" evidence="1">
    <location>
        <begin position="134"/>
        <end position="143"/>
    </location>
</feature>
<evidence type="ECO:0008006" key="4">
    <source>
        <dbReference type="Google" id="ProtNLM"/>
    </source>
</evidence>
<accession>A0ABW0UN61</accession>
<comment type="caution">
    <text evidence="2">The sequence shown here is derived from an EMBL/GenBank/DDBJ whole genome shotgun (WGS) entry which is preliminary data.</text>
</comment>
<feature type="compositionally biased region" description="Basic and acidic residues" evidence="1">
    <location>
        <begin position="1"/>
        <end position="16"/>
    </location>
</feature>
<evidence type="ECO:0000313" key="3">
    <source>
        <dbReference type="Proteomes" id="UP001596154"/>
    </source>
</evidence>
<name>A0ABW0UN61_9ACTN</name>
<feature type="compositionally biased region" description="Low complexity" evidence="1">
    <location>
        <begin position="164"/>
        <end position="182"/>
    </location>
</feature>
<feature type="compositionally biased region" description="Polar residues" evidence="1">
    <location>
        <begin position="66"/>
        <end position="77"/>
    </location>
</feature>
<sequence length="454" mass="45515">MPADEVTHGADVEASRVRTGPRHAAPKKPLFTRFHMPAGKAIALAAMPTAVLMGMGFTPTLALADSENSATPSSKSMTAEEYKDCVAALEDSQDKAASPTPSPSASEDTSGDQDGTAQPSPSASAPDGTGQGSGASPSSPDSGSGDKGDSGDKSEPTPAPSPSEPSSEGGAAGTPSPSPSQSSGGGNVLEDIGDAITGIFTGDKATASPSPTPSPSASASASESPAGAGEGASDTVKDTAGKAAGTAEDTAKNTTDSASKAAGDPAEAVEKTAEDAAGEATASPTPSPSASSTTNPEDCPAATDAEGGVDNKVPLPDDPWYLNASSLTLKGADYQGIVEVRTANGTTKKVLKYVISEGTDIGDLHQTVKDKQSGKTYHVQAAKGSTSTIRDGETVMYTEKISGNLLGLIPVTFDPEHPPPLNIPFIYFTNVKVTQAGQFGGTLHVPGLHQYITD</sequence>
<reference evidence="3" key="1">
    <citation type="journal article" date="2019" name="Int. J. Syst. Evol. Microbiol.">
        <title>The Global Catalogue of Microorganisms (GCM) 10K type strain sequencing project: providing services to taxonomists for standard genome sequencing and annotation.</title>
        <authorList>
            <consortium name="The Broad Institute Genomics Platform"/>
            <consortium name="The Broad Institute Genome Sequencing Center for Infectious Disease"/>
            <person name="Wu L."/>
            <person name="Ma J."/>
        </authorList>
    </citation>
    <scope>NUCLEOTIDE SEQUENCE [LARGE SCALE GENOMIC DNA]</scope>
    <source>
        <strain evidence="3">CGMCC 4.7248</strain>
    </source>
</reference>